<keyword evidence="1" id="KW-0472">Membrane</keyword>
<reference evidence="2 3" key="1">
    <citation type="journal article" date="2010" name="Stand. Genomic Sci.">
        <title>Complete genome sequence of Spirochaeta smaragdinae type strain (SEBR 4228).</title>
        <authorList>
            <person name="Mavromatis K."/>
            <person name="Yasawong M."/>
            <person name="Chertkov O."/>
            <person name="Lapidus A."/>
            <person name="Lucas S."/>
            <person name="Nolan M."/>
            <person name="Del Rio T.G."/>
            <person name="Tice H."/>
            <person name="Cheng J.F."/>
            <person name="Pitluck S."/>
            <person name="Liolios K."/>
            <person name="Ivanova N."/>
            <person name="Tapia R."/>
            <person name="Han C."/>
            <person name="Bruce D."/>
            <person name="Goodwin L."/>
            <person name="Pati A."/>
            <person name="Chen A."/>
            <person name="Palaniappan K."/>
            <person name="Land M."/>
            <person name="Hauser L."/>
            <person name="Chang Y.J."/>
            <person name="Jeffries C.D."/>
            <person name="Detter J.C."/>
            <person name="Rohde M."/>
            <person name="Brambilla E."/>
            <person name="Spring S."/>
            <person name="Goker M."/>
            <person name="Sikorski J."/>
            <person name="Woyke T."/>
            <person name="Bristow J."/>
            <person name="Eisen J.A."/>
            <person name="Markowitz V."/>
            <person name="Hugenholtz P."/>
            <person name="Klenk H.P."/>
            <person name="Kyrpides N.C."/>
        </authorList>
    </citation>
    <scope>NUCLEOTIDE SEQUENCE [LARGE SCALE GENOMIC DNA]</scope>
    <source>
        <strain evidence="3">DSM 11293 / JCM 15392 / SEBR 4228</strain>
    </source>
</reference>
<dbReference type="Proteomes" id="UP000002318">
    <property type="component" value="Chromosome"/>
</dbReference>
<evidence type="ECO:0000313" key="3">
    <source>
        <dbReference type="Proteomes" id="UP000002318"/>
    </source>
</evidence>
<keyword evidence="3" id="KW-1185">Reference proteome</keyword>
<keyword evidence="1" id="KW-0812">Transmembrane</keyword>
<keyword evidence="1" id="KW-1133">Transmembrane helix</keyword>
<dbReference type="STRING" id="573413.Spirs_3196"/>
<dbReference type="EMBL" id="CP002116">
    <property type="protein sequence ID" value="ADK82294.1"/>
    <property type="molecule type" value="Genomic_DNA"/>
</dbReference>
<evidence type="ECO:0000256" key="1">
    <source>
        <dbReference type="SAM" id="Phobius"/>
    </source>
</evidence>
<dbReference type="KEGG" id="ssm:Spirs_3196"/>
<gene>
    <name evidence="2" type="ordered locus">Spirs_3196</name>
</gene>
<evidence type="ECO:0000313" key="2">
    <source>
        <dbReference type="EMBL" id="ADK82294.1"/>
    </source>
</evidence>
<sequence>MGHRNRYLFHLYGRFLVFGTLDNFGFLSLGFGHILSASVQRSYLTVNGGCKNDQMRIVDHELSELFSLFDTYNALVATLYDPQRSRAKGYHVPDDILSALAVLRCSIRASRGEFRFSLESALVVMDLSHFLFAMASASQNFLEIFDGSLSSLKTSTPFFPVAADRHLFLEGKQEDGEYVFRFSGKNRTKELRFLLGGNESVN</sequence>
<feature type="transmembrane region" description="Helical" evidence="1">
    <location>
        <begin position="12"/>
        <end position="35"/>
    </location>
</feature>
<dbReference type="AlphaFoldDB" id="E1R5G6"/>
<protein>
    <submittedName>
        <fullName evidence="2">Uncharacterized protein</fullName>
    </submittedName>
</protein>
<accession>E1R5G6</accession>
<name>E1R5G6_SEDSS</name>
<proteinExistence type="predicted"/>
<dbReference type="HOGENOM" id="CLU_1353920_0_0_12"/>
<organism evidence="2 3">
    <name type="scientific">Sediminispirochaeta smaragdinae (strain DSM 11293 / JCM 15392 / SEBR 4228)</name>
    <name type="common">Spirochaeta smaragdinae</name>
    <dbReference type="NCBI Taxonomy" id="573413"/>
    <lineage>
        <taxon>Bacteria</taxon>
        <taxon>Pseudomonadati</taxon>
        <taxon>Spirochaetota</taxon>
        <taxon>Spirochaetia</taxon>
        <taxon>Spirochaetales</taxon>
        <taxon>Spirochaetaceae</taxon>
        <taxon>Sediminispirochaeta</taxon>
    </lineage>
</organism>